<dbReference type="Proteomes" id="UP000243579">
    <property type="component" value="Unassembled WGS sequence"/>
</dbReference>
<dbReference type="GO" id="GO:0009435">
    <property type="term" value="P:NAD+ biosynthetic process"/>
    <property type="evidence" value="ECO:0007669"/>
    <property type="project" value="UniProtKB-UniPathway"/>
</dbReference>
<keyword evidence="7" id="KW-0520">NAD</keyword>
<comment type="pathway">
    <text evidence="1">Cofactor biosynthesis; NAD(+) biosynthesis.</text>
</comment>
<evidence type="ECO:0000313" key="9">
    <source>
        <dbReference type="EMBL" id="OQR90340.1"/>
    </source>
</evidence>
<keyword evidence="3" id="KW-0808">Transferase</keyword>
<keyword evidence="2" id="KW-0662">Pyridine nucleotide biosynthesis</keyword>
<evidence type="ECO:0000256" key="3">
    <source>
        <dbReference type="ARBA" id="ARBA00022679"/>
    </source>
</evidence>
<dbReference type="EMBL" id="JNBR01000636">
    <property type="protein sequence ID" value="OQR90340.1"/>
    <property type="molecule type" value="Genomic_DNA"/>
</dbReference>
<dbReference type="PANTHER" id="PTHR39321:SF3">
    <property type="entry name" value="PHOSPHOPANTETHEINE ADENYLYLTRANSFERASE"/>
    <property type="match status" value="1"/>
</dbReference>
<evidence type="ECO:0000259" key="8">
    <source>
        <dbReference type="Pfam" id="PF01467"/>
    </source>
</evidence>
<dbReference type="CDD" id="cd02165">
    <property type="entry name" value="NMNAT"/>
    <property type="match status" value="1"/>
</dbReference>
<reference evidence="9 10" key="1">
    <citation type="journal article" date="2014" name="Genome Biol. Evol.">
        <title>The secreted proteins of Achlya hypogyna and Thraustotheca clavata identify the ancestral oomycete secretome and reveal gene acquisitions by horizontal gene transfer.</title>
        <authorList>
            <person name="Misner I."/>
            <person name="Blouin N."/>
            <person name="Leonard G."/>
            <person name="Richards T.A."/>
            <person name="Lane C.E."/>
        </authorList>
    </citation>
    <scope>NUCLEOTIDE SEQUENCE [LARGE SCALE GENOMIC DNA]</scope>
    <source>
        <strain evidence="9 10">ATCC 48635</strain>
    </source>
</reference>
<dbReference type="Pfam" id="PF01467">
    <property type="entry name" value="CTP_transf_like"/>
    <property type="match status" value="1"/>
</dbReference>
<dbReference type="Gene3D" id="3.40.50.620">
    <property type="entry name" value="HUPs"/>
    <property type="match status" value="1"/>
</dbReference>
<dbReference type="GO" id="GO:0005524">
    <property type="term" value="F:ATP binding"/>
    <property type="evidence" value="ECO:0007669"/>
    <property type="project" value="UniProtKB-KW"/>
</dbReference>
<dbReference type="UniPathway" id="UPA00253">
    <property type="reaction ID" value="UER00600"/>
</dbReference>
<evidence type="ECO:0000256" key="1">
    <source>
        <dbReference type="ARBA" id="ARBA00004790"/>
    </source>
</evidence>
<dbReference type="GO" id="GO:0070566">
    <property type="term" value="F:adenylyltransferase activity"/>
    <property type="evidence" value="ECO:0007669"/>
    <property type="project" value="UniProtKB-ARBA"/>
</dbReference>
<dbReference type="InterPro" id="IPR014729">
    <property type="entry name" value="Rossmann-like_a/b/a_fold"/>
</dbReference>
<keyword evidence="5" id="KW-0547">Nucleotide-binding</keyword>
<comment type="caution">
    <text evidence="9">The sequence shown here is derived from an EMBL/GenBank/DDBJ whole genome shotgun (WGS) entry which is preliminary data.</text>
</comment>
<organism evidence="9 10">
    <name type="scientific">Achlya hypogyna</name>
    <name type="common">Oomycete</name>
    <name type="synonym">Protoachlya hypogyna</name>
    <dbReference type="NCBI Taxonomy" id="1202772"/>
    <lineage>
        <taxon>Eukaryota</taxon>
        <taxon>Sar</taxon>
        <taxon>Stramenopiles</taxon>
        <taxon>Oomycota</taxon>
        <taxon>Saprolegniomycetes</taxon>
        <taxon>Saprolegniales</taxon>
        <taxon>Achlyaceae</taxon>
        <taxon>Achlya</taxon>
    </lineage>
</organism>
<dbReference type="InterPro" id="IPR005248">
    <property type="entry name" value="NadD/NMNAT"/>
</dbReference>
<protein>
    <recommendedName>
        <fullName evidence="8">Cytidyltransferase-like domain-containing protein</fullName>
    </recommendedName>
</protein>
<name>A0A1V9YXS4_ACHHY</name>
<keyword evidence="4" id="KW-0548">Nucleotidyltransferase</keyword>
<evidence type="ECO:0000313" key="10">
    <source>
        <dbReference type="Proteomes" id="UP000243579"/>
    </source>
</evidence>
<dbReference type="AlphaFoldDB" id="A0A1V9YXS4"/>
<accession>A0A1V9YXS4</accession>
<dbReference type="OrthoDB" id="422187at2759"/>
<evidence type="ECO:0000256" key="2">
    <source>
        <dbReference type="ARBA" id="ARBA00022642"/>
    </source>
</evidence>
<dbReference type="STRING" id="1202772.A0A1V9YXS4"/>
<keyword evidence="10" id="KW-1185">Reference proteome</keyword>
<gene>
    <name evidence="9" type="ORF">ACHHYP_18016</name>
</gene>
<dbReference type="InterPro" id="IPR004821">
    <property type="entry name" value="Cyt_trans-like"/>
</dbReference>
<evidence type="ECO:0000256" key="6">
    <source>
        <dbReference type="ARBA" id="ARBA00022840"/>
    </source>
</evidence>
<evidence type="ECO:0000256" key="4">
    <source>
        <dbReference type="ARBA" id="ARBA00022695"/>
    </source>
</evidence>
<proteinExistence type="predicted"/>
<dbReference type="PANTHER" id="PTHR39321">
    <property type="entry name" value="NICOTINATE-NUCLEOTIDE ADENYLYLTRANSFERASE-RELATED"/>
    <property type="match status" value="1"/>
</dbReference>
<sequence>MKVLLYGTSANPPCGLGGHMGIVEFFSTTYDQVWVLPVYQHIYSSKRHLAPFDHRVNLIRLAFESLSHPEKAFVKETEKEVWDQALVTTADPATIRIGSIDIVHYLKQQHPDVEFDMLLGADTFNDLVQGKWKGGLSLLDAVGIVVISREGIALESAHVAADRVTFVHVPILDDSSSTQARSATDPEELRRLLFPQVLAYIQAHGLYQFAPQKATT</sequence>
<keyword evidence="6" id="KW-0067">ATP-binding</keyword>
<evidence type="ECO:0000256" key="5">
    <source>
        <dbReference type="ARBA" id="ARBA00022741"/>
    </source>
</evidence>
<evidence type="ECO:0000256" key="7">
    <source>
        <dbReference type="ARBA" id="ARBA00023027"/>
    </source>
</evidence>
<dbReference type="SUPFAM" id="SSF52374">
    <property type="entry name" value="Nucleotidylyl transferase"/>
    <property type="match status" value="1"/>
</dbReference>
<feature type="domain" description="Cytidyltransferase-like" evidence="8">
    <location>
        <begin position="18"/>
        <end position="181"/>
    </location>
</feature>